<protein>
    <submittedName>
        <fullName evidence="2">Zinc-finger domain-containing protein</fullName>
    </submittedName>
</protein>
<dbReference type="Proteomes" id="UP000477651">
    <property type="component" value="Unassembled WGS sequence"/>
</dbReference>
<dbReference type="RefSeq" id="WP_163764757.1">
    <property type="nucleotide sequence ID" value="NZ_JAAGYR010000016.1"/>
</dbReference>
<organism evidence="2 3">
    <name type="scientific">Pelistega ratti</name>
    <dbReference type="NCBI Taxonomy" id="2652177"/>
    <lineage>
        <taxon>Bacteria</taxon>
        <taxon>Pseudomonadati</taxon>
        <taxon>Pseudomonadota</taxon>
        <taxon>Betaproteobacteria</taxon>
        <taxon>Burkholderiales</taxon>
        <taxon>Alcaligenaceae</taxon>
        <taxon>Pelistega</taxon>
    </lineage>
</organism>
<dbReference type="AlphaFoldDB" id="A0A6L9Y7Y2"/>
<dbReference type="EMBL" id="JAAGYR010000016">
    <property type="protein sequence ID" value="NEN76305.1"/>
    <property type="molecule type" value="Genomic_DNA"/>
</dbReference>
<reference evidence="2 3" key="1">
    <citation type="submission" date="2020-02" db="EMBL/GenBank/DDBJ databases">
        <title>Pelistega sp. NLN82 were isolated from wild rodents of the Hainan Island.</title>
        <authorList>
            <person name="Niu N."/>
            <person name="Zhou J."/>
        </authorList>
    </citation>
    <scope>NUCLEOTIDE SEQUENCE [LARGE SCALE GENOMIC DNA]</scope>
    <source>
        <strain evidence="2 3">NLN82</strain>
    </source>
</reference>
<keyword evidence="3" id="KW-1185">Reference proteome</keyword>
<dbReference type="GO" id="GO:0008270">
    <property type="term" value="F:zinc ion binding"/>
    <property type="evidence" value="ECO:0007669"/>
    <property type="project" value="UniProtKB-KW"/>
</dbReference>
<evidence type="ECO:0000259" key="1">
    <source>
        <dbReference type="Pfam" id="PF10276"/>
    </source>
</evidence>
<name>A0A6L9Y7Y2_9BURK</name>
<feature type="domain" description="Zinc finger CHCC-type" evidence="1">
    <location>
        <begin position="32"/>
        <end position="56"/>
    </location>
</feature>
<gene>
    <name evidence="2" type="ORF">F9B74_08215</name>
</gene>
<sequence>MADQKKPEVIEITAQDVPLYCPPPNAPRWRLHPRVFLDIAHSPNHSATCPYCSTTYTLKAGEKLKGH</sequence>
<keyword evidence="2" id="KW-0479">Metal-binding</keyword>
<dbReference type="Pfam" id="PF10276">
    <property type="entry name" value="zf-CHCC"/>
    <property type="match status" value="1"/>
</dbReference>
<keyword evidence="2" id="KW-0862">Zinc</keyword>
<dbReference type="Gene3D" id="2.60.260.40">
    <property type="entry name" value="q5lls5 like domains"/>
    <property type="match status" value="1"/>
</dbReference>
<keyword evidence="2" id="KW-0863">Zinc-finger</keyword>
<accession>A0A6L9Y7Y2</accession>
<evidence type="ECO:0000313" key="2">
    <source>
        <dbReference type="EMBL" id="NEN76305.1"/>
    </source>
</evidence>
<evidence type="ECO:0000313" key="3">
    <source>
        <dbReference type="Proteomes" id="UP000477651"/>
    </source>
</evidence>
<proteinExistence type="predicted"/>
<dbReference type="InterPro" id="IPR019401">
    <property type="entry name" value="Znf_CHCC"/>
</dbReference>
<comment type="caution">
    <text evidence="2">The sequence shown here is derived from an EMBL/GenBank/DDBJ whole genome shotgun (WGS) entry which is preliminary data.</text>
</comment>